<reference evidence="3" key="1">
    <citation type="submission" date="2021-02" db="EMBL/GenBank/DDBJ databases">
        <authorList>
            <person name="Nowell W R."/>
        </authorList>
    </citation>
    <scope>NUCLEOTIDE SEQUENCE</scope>
</reference>
<dbReference type="SUPFAM" id="SSF53098">
    <property type="entry name" value="Ribonuclease H-like"/>
    <property type="match status" value="1"/>
</dbReference>
<dbReference type="Pfam" id="PF05699">
    <property type="entry name" value="Dimer_Tnp_hAT"/>
    <property type="match status" value="1"/>
</dbReference>
<dbReference type="GO" id="GO:0005634">
    <property type="term" value="C:nucleus"/>
    <property type="evidence" value="ECO:0007669"/>
    <property type="project" value="TreeGrafter"/>
</dbReference>
<dbReference type="InterPro" id="IPR052717">
    <property type="entry name" value="Vacuolar_transposase_reg"/>
</dbReference>
<protein>
    <recommendedName>
        <fullName evidence="1">HAT C-terminal dimerisation domain-containing protein</fullName>
    </recommendedName>
</protein>
<evidence type="ECO:0000313" key="3">
    <source>
        <dbReference type="EMBL" id="CAF3942913.1"/>
    </source>
</evidence>
<accession>A0A819KBJ5</accession>
<dbReference type="Proteomes" id="UP000663887">
    <property type="component" value="Unassembled WGS sequence"/>
</dbReference>
<sequence length="927" mass="106144">MIKISKYASFLQECRSDSSLAYCCVCKSNLSIANGGKYLIDRHLEQGNHKRLAGIEAENKSRSMFDFIHPPSQLTSMVAAELTLVYHRVRHGHSYNSQSCTVDVSKKLFHDSTIAKNISCGRTKARELAANVLGFCDLNQIKFHQIEKCIDFLGMDIDRDKLFDEMNISQSKFKELNSYREPLSRQISQYINNDARHSPPLTSAKIKILLSNEKQKYQVIEKESSTSAPAAGWWETFGYPAVKDENDICRIKGYISCVKCFHTFIYSSNSGTTRFKQHARKWSNGTSSITIESTNSSSTQSTLAQHGFKTSSTLQDVGFRALAQELIQIGHKYGVIDVNEVLRSRFTASRAIYDLADSYRQYLKQMLVEPLKARAVTICPDFWTDYYKNISYLGLNVTLVDSNYKTFSIDLFCRAFIGIKTSNEVLKALQGHLTEFGIEDLTSVNIVSDRGSKFVTAFRDFQPLFCFGHRLNNILKIGLFGNIKKRQKQVSTLSTIPDINSEFSTTMLKGRQRNAIDINDAVTSDDSSDDDEKYTTPTIPMKRKKRTNKIESTNVHLLERKISINEFPIEAHNIIIAINQCKKTVKYIKKSGLNKDIESAGGGTVHQSIVIRWISMIESLESILRSFKIIKKVLVVKQQQKLINYIDEKTLKQIILLLKPFKHVIKLIQTDHSPSLYMVLLSIQTLREVMSSYQSLLDYHSANSDEQSTDGSKELDEDLSEELEGINFFWNRIRCLLNEMFTLDIRHYVATVLHPKYRSLKLCSINERQECYAYIRQELKLINVECNETDQQLANQPIQRKFKNDLFSRFESGDFIGVEENEEEPEATDLDSSSGKKTDELERYLNLEIDKSKLESNLLSFWKENQDKFPRLSRYARSIYSIPATSASVQRQFPGAGLIIQERRTNLNPEQLDNIPLNAFHIDHEQS</sequence>
<evidence type="ECO:0000313" key="2">
    <source>
        <dbReference type="EMBL" id="CAF2158293.1"/>
    </source>
</evidence>
<dbReference type="InterPro" id="IPR008906">
    <property type="entry name" value="HATC_C_dom"/>
</dbReference>
<dbReference type="Gene3D" id="1.10.10.1070">
    <property type="entry name" value="Zinc finger, BED domain-containing"/>
    <property type="match status" value="1"/>
</dbReference>
<dbReference type="InterPro" id="IPR012337">
    <property type="entry name" value="RNaseH-like_sf"/>
</dbReference>
<feature type="domain" description="HAT C-terminal dimerisation" evidence="1">
    <location>
        <begin position="840"/>
        <end position="913"/>
    </location>
</feature>
<comment type="caution">
    <text evidence="3">The sequence shown here is derived from an EMBL/GenBank/DDBJ whole genome shotgun (WGS) entry which is preliminary data.</text>
</comment>
<dbReference type="Proteomes" id="UP000663842">
    <property type="component" value="Unassembled WGS sequence"/>
</dbReference>
<dbReference type="AlphaFoldDB" id="A0A819KBJ5"/>
<gene>
    <name evidence="3" type="ORF">UXM345_LOCUS12869</name>
    <name evidence="2" type="ORF">XDN619_LOCUS30051</name>
</gene>
<dbReference type="PANTHER" id="PTHR46169:SF17">
    <property type="entry name" value="HAT C-TERMINAL DIMERISATION DOMAIN-CONTAINING PROTEIN"/>
    <property type="match status" value="1"/>
</dbReference>
<evidence type="ECO:0000259" key="1">
    <source>
        <dbReference type="Pfam" id="PF05699"/>
    </source>
</evidence>
<dbReference type="GO" id="GO:0046983">
    <property type="term" value="F:protein dimerization activity"/>
    <property type="evidence" value="ECO:0007669"/>
    <property type="project" value="InterPro"/>
</dbReference>
<evidence type="ECO:0000313" key="4">
    <source>
        <dbReference type="Proteomes" id="UP000663842"/>
    </source>
</evidence>
<dbReference type="SUPFAM" id="SSF140996">
    <property type="entry name" value="Hermes dimerisation domain"/>
    <property type="match status" value="1"/>
</dbReference>
<dbReference type="EMBL" id="CAJOBF010001365">
    <property type="protein sequence ID" value="CAF3942913.1"/>
    <property type="molecule type" value="Genomic_DNA"/>
</dbReference>
<proteinExistence type="predicted"/>
<dbReference type="EMBL" id="CAJNRG010014896">
    <property type="protein sequence ID" value="CAF2158293.1"/>
    <property type="molecule type" value="Genomic_DNA"/>
</dbReference>
<organism evidence="3 4">
    <name type="scientific">Rotaria magnacalcarata</name>
    <dbReference type="NCBI Taxonomy" id="392030"/>
    <lineage>
        <taxon>Eukaryota</taxon>
        <taxon>Metazoa</taxon>
        <taxon>Spiralia</taxon>
        <taxon>Gnathifera</taxon>
        <taxon>Rotifera</taxon>
        <taxon>Eurotatoria</taxon>
        <taxon>Bdelloidea</taxon>
        <taxon>Philodinida</taxon>
        <taxon>Philodinidae</taxon>
        <taxon>Rotaria</taxon>
    </lineage>
</organism>
<dbReference type="PANTHER" id="PTHR46169">
    <property type="entry name" value="DNA REPLICATION-RELATED ELEMENT FACTOR, ISOFORM A"/>
    <property type="match status" value="1"/>
</dbReference>
<name>A0A819KBJ5_9BILA</name>
<dbReference type="GO" id="GO:0006357">
    <property type="term" value="P:regulation of transcription by RNA polymerase II"/>
    <property type="evidence" value="ECO:0007669"/>
    <property type="project" value="TreeGrafter"/>
</dbReference>